<dbReference type="AlphaFoldDB" id="A0A7S1X2I6"/>
<reference evidence="1" key="1">
    <citation type="submission" date="2021-01" db="EMBL/GenBank/DDBJ databases">
        <authorList>
            <person name="Corre E."/>
            <person name="Pelletier E."/>
            <person name="Niang G."/>
            <person name="Scheremetjew M."/>
            <person name="Finn R."/>
            <person name="Kale V."/>
            <person name="Holt S."/>
            <person name="Cochrane G."/>
            <person name="Meng A."/>
            <person name="Brown T."/>
            <person name="Cohen L."/>
        </authorList>
    </citation>
    <scope>NUCLEOTIDE SEQUENCE</scope>
    <source>
        <strain evidence="1">PLY429</strain>
    </source>
</reference>
<accession>A0A7S1X2I6</accession>
<sequence>MFCSMRRASVDRQYVEVDMENAHFILLAGKYPDVTTIHDYIDNRERHLKDVQEACGVPRWAAKQFFLILIFGGTIATWRTEHNVSEDTVLPQICGDIFRCIAGLKADFAPQESKWLHSSTTGSL</sequence>
<protein>
    <submittedName>
        <fullName evidence="1">Uncharacterized protein</fullName>
    </submittedName>
</protein>
<proteinExistence type="predicted"/>
<evidence type="ECO:0000313" key="1">
    <source>
        <dbReference type="EMBL" id="CAD9204381.1"/>
    </source>
</evidence>
<dbReference type="EMBL" id="HBGG01012944">
    <property type="protein sequence ID" value="CAD9204381.1"/>
    <property type="molecule type" value="Transcribed_RNA"/>
</dbReference>
<name>A0A7S1X2I6_9CHLO</name>
<organism evidence="1">
    <name type="scientific">Tetraselmis chuii</name>
    <dbReference type="NCBI Taxonomy" id="63592"/>
    <lineage>
        <taxon>Eukaryota</taxon>
        <taxon>Viridiplantae</taxon>
        <taxon>Chlorophyta</taxon>
        <taxon>core chlorophytes</taxon>
        <taxon>Chlorodendrophyceae</taxon>
        <taxon>Chlorodendrales</taxon>
        <taxon>Chlorodendraceae</taxon>
        <taxon>Tetraselmis</taxon>
    </lineage>
</organism>
<gene>
    <name evidence="1" type="ORF">TCHU04912_LOCUS6616</name>
</gene>